<proteinExistence type="predicted"/>
<sequence length="53" mass="5890">MSWTSDRSHHPLTHSISVVSRPMPCSGERFLPFASSGIYAYKSAAVVHRPPLH</sequence>
<keyword evidence="2" id="KW-1185">Reference proteome</keyword>
<dbReference type="AlphaFoldDB" id="A0A164X148"/>
<reference evidence="1 2" key="1">
    <citation type="submission" date="2016-03" db="EMBL/GenBank/DDBJ databases">
        <title>EvidentialGene: Evidence-directed Construction of Genes on Genomes.</title>
        <authorList>
            <person name="Gilbert D.G."/>
            <person name="Choi J.-H."/>
            <person name="Mockaitis K."/>
            <person name="Colbourne J."/>
            <person name="Pfrender M."/>
        </authorList>
    </citation>
    <scope>NUCLEOTIDE SEQUENCE [LARGE SCALE GENOMIC DNA]</scope>
    <source>
        <strain evidence="1 2">Xinb3</strain>
        <tissue evidence="1">Complete organism</tissue>
    </source>
</reference>
<gene>
    <name evidence="1" type="ORF">APZ42_021165</name>
</gene>
<evidence type="ECO:0000313" key="2">
    <source>
        <dbReference type="Proteomes" id="UP000076858"/>
    </source>
</evidence>
<evidence type="ECO:0000313" key="1">
    <source>
        <dbReference type="EMBL" id="KZS13769.1"/>
    </source>
</evidence>
<accession>A0A164X148</accession>
<comment type="caution">
    <text evidence="1">The sequence shown here is derived from an EMBL/GenBank/DDBJ whole genome shotgun (WGS) entry which is preliminary data.</text>
</comment>
<dbReference type="EMBL" id="LRGB01001036">
    <property type="protein sequence ID" value="KZS13769.1"/>
    <property type="molecule type" value="Genomic_DNA"/>
</dbReference>
<dbReference type="Proteomes" id="UP000076858">
    <property type="component" value="Unassembled WGS sequence"/>
</dbReference>
<organism evidence="1 2">
    <name type="scientific">Daphnia magna</name>
    <dbReference type="NCBI Taxonomy" id="35525"/>
    <lineage>
        <taxon>Eukaryota</taxon>
        <taxon>Metazoa</taxon>
        <taxon>Ecdysozoa</taxon>
        <taxon>Arthropoda</taxon>
        <taxon>Crustacea</taxon>
        <taxon>Branchiopoda</taxon>
        <taxon>Diplostraca</taxon>
        <taxon>Cladocera</taxon>
        <taxon>Anomopoda</taxon>
        <taxon>Daphniidae</taxon>
        <taxon>Daphnia</taxon>
    </lineage>
</organism>
<protein>
    <submittedName>
        <fullName evidence="1">Uncharacterized protein</fullName>
    </submittedName>
</protein>
<name>A0A164X148_9CRUS</name>